<comment type="caution">
    <text evidence="1">The sequence shown here is derived from an EMBL/GenBank/DDBJ whole genome shotgun (WGS) entry which is preliminary data.</text>
</comment>
<keyword evidence="2" id="KW-1185">Reference proteome</keyword>
<dbReference type="InParanoid" id="A0A1V9XQX3"/>
<proteinExistence type="predicted"/>
<dbReference type="Proteomes" id="UP000192247">
    <property type="component" value="Unassembled WGS sequence"/>
</dbReference>
<accession>A0A1V9XQX3</accession>
<gene>
    <name evidence="1" type="ORF">BIW11_08129</name>
</gene>
<protein>
    <submittedName>
        <fullName evidence="1">Sulfide:quinone oxidoreductase</fullName>
    </submittedName>
</protein>
<dbReference type="OrthoDB" id="5376590at2759"/>
<dbReference type="GO" id="GO:0070224">
    <property type="term" value="F:sulfide:quinone oxidoreductase activity"/>
    <property type="evidence" value="ECO:0007669"/>
    <property type="project" value="TreeGrafter"/>
</dbReference>
<dbReference type="GO" id="GO:0070221">
    <property type="term" value="P:sulfide oxidation, using sulfide:quinone oxidoreductase"/>
    <property type="evidence" value="ECO:0007669"/>
    <property type="project" value="TreeGrafter"/>
</dbReference>
<reference evidence="1 2" key="1">
    <citation type="journal article" date="2017" name="Gigascience">
        <title>Draft genome of the honey bee ectoparasitic mite, Tropilaelaps mercedesae, is shaped by the parasitic life history.</title>
        <authorList>
            <person name="Dong X."/>
            <person name="Armstrong S.D."/>
            <person name="Xia D."/>
            <person name="Makepeace B.L."/>
            <person name="Darby A.C."/>
            <person name="Kadowaki T."/>
        </authorList>
    </citation>
    <scope>NUCLEOTIDE SEQUENCE [LARGE SCALE GENOMIC DNA]</scope>
    <source>
        <strain evidence="1">Wuxi-XJTLU</strain>
    </source>
</reference>
<dbReference type="InterPro" id="IPR015904">
    <property type="entry name" value="Sulphide_quinone_reductase"/>
</dbReference>
<organism evidence="1 2">
    <name type="scientific">Tropilaelaps mercedesae</name>
    <dbReference type="NCBI Taxonomy" id="418985"/>
    <lineage>
        <taxon>Eukaryota</taxon>
        <taxon>Metazoa</taxon>
        <taxon>Ecdysozoa</taxon>
        <taxon>Arthropoda</taxon>
        <taxon>Chelicerata</taxon>
        <taxon>Arachnida</taxon>
        <taxon>Acari</taxon>
        <taxon>Parasitiformes</taxon>
        <taxon>Mesostigmata</taxon>
        <taxon>Gamasina</taxon>
        <taxon>Dermanyssoidea</taxon>
        <taxon>Laelapidae</taxon>
        <taxon>Tropilaelaps</taxon>
    </lineage>
</organism>
<dbReference type="STRING" id="418985.A0A1V9XQX3"/>
<dbReference type="GO" id="GO:0005739">
    <property type="term" value="C:mitochondrion"/>
    <property type="evidence" value="ECO:0007669"/>
    <property type="project" value="TreeGrafter"/>
</dbReference>
<sequence length="50" mass="6126">METFPIDQSVERRSMFYMKRDVIPAIYWRLYVKGKWTGPATARRMMRLEI</sequence>
<name>A0A1V9XQX3_9ACAR</name>
<dbReference type="GO" id="GO:0071949">
    <property type="term" value="F:FAD binding"/>
    <property type="evidence" value="ECO:0007669"/>
    <property type="project" value="TreeGrafter"/>
</dbReference>
<evidence type="ECO:0000313" key="1">
    <source>
        <dbReference type="EMBL" id="OQR75894.1"/>
    </source>
</evidence>
<dbReference type="PANTHER" id="PTHR10632">
    <property type="entry name" value="SULFIDE:QUINONE OXIDOREDUCTASE"/>
    <property type="match status" value="1"/>
</dbReference>
<evidence type="ECO:0000313" key="2">
    <source>
        <dbReference type="Proteomes" id="UP000192247"/>
    </source>
</evidence>
<dbReference type="PANTHER" id="PTHR10632:SF2">
    <property type="entry name" value="SULFIDE:QUINONE OXIDOREDUCTASE, MITOCHONDRIAL"/>
    <property type="match status" value="1"/>
</dbReference>
<dbReference type="EMBL" id="MNPL01005623">
    <property type="protein sequence ID" value="OQR75894.1"/>
    <property type="molecule type" value="Genomic_DNA"/>
</dbReference>
<dbReference type="AlphaFoldDB" id="A0A1V9XQX3"/>